<name>A0AAD3TJN7_NEPGR</name>
<sequence length="132" mass="14226">MLPTHCSPFVCGVGLYFYWSMMVSYWSYTVNIAGFGLGYVLALELKEILILNGFMLMLLAATALSVAVAHVDVLFMNFGWMKVADAASDAGMMQTPGLYRKATDLLETAVLAAGKIQCLLLILAAVGSVFEG</sequence>
<keyword evidence="1" id="KW-1133">Transmembrane helix</keyword>
<comment type="caution">
    <text evidence="2">The sequence shown here is derived from an EMBL/GenBank/DDBJ whole genome shotgun (WGS) entry which is preliminary data.</text>
</comment>
<feature type="transmembrane region" description="Helical" evidence="1">
    <location>
        <begin position="109"/>
        <end position="130"/>
    </location>
</feature>
<dbReference type="Proteomes" id="UP001279734">
    <property type="component" value="Unassembled WGS sequence"/>
</dbReference>
<keyword evidence="3" id="KW-1185">Reference proteome</keyword>
<evidence type="ECO:0000313" key="3">
    <source>
        <dbReference type="Proteomes" id="UP001279734"/>
    </source>
</evidence>
<protein>
    <submittedName>
        <fullName evidence="2">Uncharacterized protein</fullName>
    </submittedName>
</protein>
<keyword evidence="1" id="KW-0812">Transmembrane</keyword>
<feature type="transmembrane region" description="Helical" evidence="1">
    <location>
        <begin position="49"/>
        <end position="71"/>
    </location>
</feature>
<gene>
    <name evidence="2" type="ORF">Nepgr_032259</name>
</gene>
<keyword evidence="1" id="KW-0472">Membrane</keyword>
<evidence type="ECO:0000256" key="1">
    <source>
        <dbReference type="SAM" id="Phobius"/>
    </source>
</evidence>
<dbReference type="EMBL" id="BSYO01000038">
    <property type="protein sequence ID" value="GMH30416.1"/>
    <property type="molecule type" value="Genomic_DNA"/>
</dbReference>
<reference evidence="2" key="1">
    <citation type="submission" date="2023-05" db="EMBL/GenBank/DDBJ databases">
        <title>Nepenthes gracilis genome sequencing.</title>
        <authorList>
            <person name="Fukushima K."/>
        </authorList>
    </citation>
    <scope>NUCLEOTIDE SEQUENCE</scope>
    <source>
        <strain evidence="2">SING2019-196</strain>
    </source>
</reference>
<proteinExistence type="predicted"/>
<evidence type="ECO:0000313" key="2">
    <source>
        <dbReference type="EMBL" id="GMH30416.1"/>
    </source>
</evidence>
<organism evidence="2 3">
    <name type="scientific">Nepenthes gracilis</name>
    <name type="common">Slender pitcher plant</name>
    <dbReference type="NCBI Taxonomy" id="150966"/>
    <lineage>
        <taxon>Eukaryota</taxon>
        <taxon>Viridiplantae</taxon>
        <taxon>Streptophyta</taxon>
        <taxon>Embryophyta</taxon>
        <taxon>Tracheophyta</taxon>
        <taxon>Spermatophyta</taxon>
        <taxon>Magnoliopsida</taxon>
        <taxon>eudicotyledons</taxon>
        <taxon>Gunneridae</taxon>
        <taxon>Pentapetalae</taxon>
        <taxon>Caryophyllales</taxon>
        <taxon>Nepenthaceae</taxon>
        <taxon>Nepenthes</taxon>
    </lineage>
</organism>
<dbReference type="AlphaFoldDB" id="A0AAD3TJN7"/>
<feature type="transmembrane region" description="Helical" evidence="1">
    <location>
        <begin position="25"/>
        <end position="42"/>
    </location>
</feature>
<accession>A0AAD3TJN7</accession>